<sequence>MKENNMGVKMLLLKIAKEAGQFWQQSFKFT</sequence>
<dbReference type="AlphaFoldDB" id="A0A0A9FVH0"/>
<accession>A0A0A9FVH0</accession>
<organism evidence="1">
    <name type="scientific">Arundo donax</name>
    <name type="common">Giant reed</name>
    <name type="synonym">Donax arundinaceus</name>
    <dbReference type="NCBI Taxonomy" id="35708"/>
    <lineage>
        <taxon>Eukaryota</taxon>
        <taxon>Viridiplantae</taxon>
        <taxon>Streptophyta</taxon>
        <taxon>Embryophyta</taxon>
        <taxon>Tracheophyta</taxon>
        <taxon>Spermatophyta</taxon>
        <taxon>Magnoliopsida</taxon>
        <taxon>Liliopsida</taxon>
        <taxon>Poales</taxon>
        <taxon>Poaceae</taxon>
        <taxon>PACMAD clade</taxon>
        <taxon>Arundinoideae</taxon>
        <taxon>Arundineae</taxon>
        <taxon>Arundo</taxon>
    </lineage>
</organism>
<evidence type="ECO:0000313" key="1">
    <source>
        <dbReference type="EMBL" id="JAE14311.1"/>
    </source>
</evidence>
<dbReference type="EMBL" id="GBRH01183585">
    <property type="protein sequence ID" value="JAE14311.1"/>
    <property type="molecule type" value="Transcribed_RNA"/>
</dbReference>
<reference evidence="1" key="2">
    <citation type="journal article" date="2015" name="Data Brief">
        <title>Shoot transcriptome of the giant reed, Arundo donax.</title>
        <authorList>
            <person name="Barrero R.A."/>
            <person name="Guerrero F.D."/>
            <person name="Moolhuijzen P."/>
            <person name="Goolsby J.A."/>
            <person name="Tidwell J."/>
            <person name="Bellgard S.E."/>
            <person name="Bellgard M.I."/>
        </authorList>
    </citation>
    <scope>NUCLEOTIDE SEQUENCE</scope>
    <source>
        <tissue evidence="1">Shoot tissue taken approximately 20 cm above the soil surface</tissue>
    </source>
</reference>
<reference evidence="1" key="1">
    <citation type="submission" date="2014-09" db="EMBL/GenBank/DDBJ databases">
        <authorList>
            <person name="Magalhaes I.L.F."/>
            <person name="Oliveira U."/>
            <person name="Santos F.R."/>
            <person name="Vidigal T.H.D.A."/>
            <person name="Brescovit A.D."/>
            <person name="Santos A.J."/>
        </authorList>
    </citation>
    <scope>NUCLEOTIDE SEQUENCE</scope>
    <source>
        <tissue evidence="1">Shoot tissue taken approximately 20 cm above the soil surface</tissue>
    </source>
</reference>
<name>A0A0A9FVH0_ARUDO</name>
<proteinExistence type="predicted"/>
<protein>
    <submittedName>
        <fullName evidence="1">Uncharacterized protein</fullName>
    </submittedName>
</protein>